<reference evidence="3" key="1">
    <citation type="submission" date="2021-03" db="EMBL/GenBank/DDBJ databases">
        <authorList>
            <person name="Bekaert M."/>
        </authorList>
    </citation>
    <scope>NUCLEOTIDE SEQUENCE</scope>
</reference>
<evidence type="ECO:0000313" key="4">
    <source>
        <dbReference type="Proteomes" id="UP000683360"/>
    </source>
</evidence>
<sequence>MTKLIVAVFMLSVTTINCGQDCLSCTGIETAGDCDRRETCNNDEVCFKQKYSTTSGKVLFDFGCSKSQLCSKSLGTIFGRREEGHHIICEACCNNTRYCNGELRCDPVIKQNYTHLPRECSEIIPSNLTSGIYNIYPFNSHIAVPVFCDMTTENKSWTVTYIVFG</sequence>
<feature type="signal peptide" evidence="1">
    <location>
        <begin position="1"/>
        <end position="18"/>
    </location>
</feature>
<dbReference type="InterPro" id="IPR002181">
    <property type="entry name" value="Fibrinogen_a/b/g_C_dom"/>
</dbReference>
<evidence type="ECO:0000256" key="1">
    <source>
        <dbReference type="SAM" id="SignalP"/>
    </source>
</evidence>
<keyword evidence="4" id="KW-1185">Reference proteome</keyword>
<accession>A0A8S3SAX1</accession>
<proteinExistence type="predicted"/>
<comment type="caution">
    <text evidence="3">The sequence shown here is derived from an EMBL/GenBank/DDBJ whole genome shotgun (WGS) entry which is preliminary data.</text>
</comment>
<organism evidence="3 4">
    <name type="scientific">Mytilus edulis</name>
    <name type="common">Blue mussel</name>
    <dbReference type="NCBI Taxonomy" id="6550"/>
    <lineage>
        <taxon>Eukaryota</taxon>
        <taxon>Metazoa</taxon>
        <taxon>Spiralia</taxon>
        <taxon>Lophotrochozoa</taxon>
        <taxon>Mollusca</taxon>
        <taxon>Bivalvia</taxon>
        <taxon>Autobranchia</taxon>
        <taxon>Pteriomorphia</taxon>
        <taxon>Mytilida</taxon>
        <taxon>Mytiloidea</taxon>
        <taxon>Mytilidae</taxon>
        <taxon>Mytilinae</taxon>
        <taxon>Mytilus</taxon>
    </lineage>
</organism>
<feature type="chain" id="PRO_5035943093" description="Fibrinogen C-terminal domain-containing protein" evidence="1">
    <location>
        <begin position="19"/>
        <end position="165"/>
    </location>
</feature>
<dbReference type="InterPro" id="IPR036056">
    <property type="entry name" value="Fibrinogen-like_C"/>
</dbReference>
<dbReference type="AlphaFoldDB" id="A0A8S3SAX1"/>
<dbReference type="EMBL" id="CAJPWZ010001613">
    <property type="protein sequence ID" value="CAG2218842.1"/>
    <property type="molecule type" value="Genomic_DNA"/>
</dbReference>
<dbReference type="Gene3D" id="3.90.215.10">
    <property type="entry name" value="Gamma Fibrinogen, chain A, domain 1"/>
    <property type="match status" value="1"/>
</dbReference>
<gene>
    <name evidence="3" type="ORF">MEDL_32427</name>
</gene>
<dbReference type="SUPFAM" id="SSF56496">
    <property type="entry name" value="Fibrinogen C-terminal domain-like"/>
    <property type="match status" value="1"/>
</dbReference>
<dbReference type="OrthoDB" id="6093375at2759"/>
<name>A0A8S3SAX1_MYTED</name>
<dbReference type="PROSITE" id="PS51406">
    <property type="entry name" value="FIBRINOGEN_C_2"/>
    <property type="match status" value="1"/>
</dbReference>
<evidence type="ECO:0000259" key="2">
    <source>
        <dbReference type="PROSITE" id="PS51406"/>
    </source>
</evidence>
<evidence type="ECO:0000313" key="3">
    <source>
        <dbReference type="EMBL" id="CAG2218842.1"/>
    </source>
</evidence>
<dbReference type="Pfam" id="PF00147">
    <property type="entry name" value="Fibrinogen_C"/>
    <property type="match status" value="1"/>
</dbReference>
<protein>
    <recommendedName>
        <fullName evidence="2">Fibrinogen C-terminal domain-containing protein</fullName>
    </recommendedName>
</protein>
<dbReference type="Proteomes" id="UP000683360">
    <property type="component" value="Unassembled WGS sequence"/>
</dbReference>
<feature type="domain" description="Fibrinogen C-terminal" evidence="2">
    <location>
        <begin position="111"/>
        <end position="165"/>
    </location>
</feature>
<dbReference type="InterPro" id="IPR014716">
    <property type="entry name" value="Fibrinogen_a/b/g_C_1"/>
</dbReference>
<keyword evidence="1" id="KW-0732">Signal</keyword>